<feature type="compositionally biased region" description="Low complexity" evidence="1">
    <location>
        <begin position="90"/>
        <end position="103"/>
    </location>
</feature>
<dbReference type="SUPFAM" id="SSF47923">
    <property type="entry name" value="Ypt/Rab-GAP domain of gyp1p"/>
    <property type="match status" value="2"/>
</dbReference>
<dbReference type="EMBL" id="MU007066">
    <property type="protein sequence ID" value="KAF2426219.1"/>
    <property type="molecule type" value="Genomic_DNA"/>
</dbReference>
<dbReference type="InterPro" id="IPR050302">
    <property type="entry name" value="Rab_GAP_TBC_domain"/>
</dbReference>
<accession>A0A9P4TVW3</accession>
<feature type="region of interest" description="Disordered" evidence="1">
    <location>
        <begin position="128"/>
        <end position="165"/>
    </location>
</feature>
<protein>
    <submittedName>
        <fullName evidence="3">RabGAP/TBC</fullName>
    </submittedName>
</protein>
<evidence type="ECO:0000259" key="2">
    <source>
        <dbReference type="PROSITE" id="PS50086"/>
    </source>
</evidence>
<dbReference type="InterPro" id="IPR000195">
    <property type="entry name" value="Rab-GAP-TBC_dom"/>
</dbReference>
<dbReference type="Pfam" id="PF00566">
    <property type="entry name" value="RabGAP-TBC"/>
    <property type="match status" value="1"/>
</dbReference>
<dbReference type="GO" id="GO:0031267">
    <property type="term" value="F:small GTPase binding"/>
    <property type="evidence" value="ECO:0007669"/>
    <property type="project" value="TreeGrafter"/>
</dbReference>
<feature type="domain" description="Rab-GAP TBC" evidence="2">
    <location>
        <begin position="529"/>
        <end position="724"/>
    </location>
</feature>
<reference evidence="3" key="1">
    <citation type="journal article" date="2020" name="Stud. Mycol.">
        <title>101 Dothideomycetes genomes: a test case for predicting lifestyles and emergence of pathogens.</title>
        <authorList>
            <person name="Haridas S."/>
            <person name="Albert R."/>
            <person name="Binder M."/>
            <person name="Bloem J."/>
            <person name="Labutti K."/>
            <person name="Salamov A."/>
            <person name="Andreopoulos B."/>
            <person name="Baker S."/>
            <person name="Barry K."/>
            <person name="Bills G."/>
            <person name="Bluhm B."/>
            <person name="Cannon C."/>
            <person name="Castanera R."/>
            <person name="Culley D."/>
            <person name="Daum C."/>
            <person name="Ezra D."/>
            <person name="Gonzalez J."/>
            <person name="Henrissat B."/>
            <person name="Kuo A."/>
            <person name="Liang C."/>
            <person name="Lipzen A."/>
            <person name="Lutzoni F."/>
            <person name="Magnuson J."/>
            <person name="Mondo S."/>
            <person name="Nolan M."/>
            <person name="Ohm R."/>
            <person name="Pangilinan J."/>
            <person name="Park H.-J."/>
            <person name="Ramirez L."/>
            <person name="Alfaro M."/>
            <person name="Sun H."/>
            <person name="Tritt A."/>
            <person name="Yoshinaga Y."/>
            <person name="Zwiers L.-H."/>
            <person name="Turgeon B."/>
            <person name="Goodwin S."/>
            <person name="Spatafora J."/>
            <person name="Crous P."/>
            <person name="Grigoriev I."/>
        </authorList>
    </citation>
    <scope>NUCLEOTIDE SEQUENCE</scope>
    <source>
        <strain evidence="3">CBS 130266</strain>
    </source>
</reference>
<feature type="compositionally biased region" description="Pro residues" evidence="1">
    <location>
        <begin position="216"/>
        <end position="227"/>
    </location>
</feature>
<feature type="region of interest" description="Disordered" evidence="1">
    <location>
        <begin position="206"/>
        <end position="248"/>
    </location>
</feature>
<dbReference type="FunFam" id="1.10.472.80:FF:000055">
    <property type="entry name" value="TBC domain-containing protein C1778.09"/>
    <property type="match status" value="1"/>
</dbReference>
<evidence type="ECO:0000313" key="4">
    <source>
        <dbReference type="Proteomes" id="UP000800235"/>
    </source>
</evidence>
<proteinExistence type="predicted"/>
<name>A0A9P4TVW3_9PEZI</name>
<dbReference type="PROSITE" id="PS50086">
    <property type="entry name" value="TBC_RABGAP"/>
    <property type="match status" value="1"/>
</dbReference>
<feature type="region of interest" description="Disordered" evidence="1">
    <location>
        <begin position="366"/>
        <end position="428"/>
    </location>
</feature>
<dbReference type="SMART" id="SM00164">
    <property type="entry name" value="TBC"/>
    <property type="match status" value="1"/>
</dbReference>
<keyword evidence="4" id="KW-1185">Reference proteome</keyword>
<feature type="compositionally biased region" description="Polar residues" evidence="1">
    <location>
        <begin position="415"/>
        <end position="428"/>
    </location>
</feature>
<gene>
    <name evidence="3" type="ORF">EJ08DRAFT_380754</name>
</gene>
<feature type="compositionally biased region" description="Basic residues" evidence="1">
    <location>
        <begin position="497"/>
        <end position="506"/>
    </location>
</feature>
<dbReference type="OrthoDB" id="294251at2759"/>
<feature type="compositionally biased region" description="Basic residues" evidence="1">
    <location>
        <begin position="389"/>
        <end position="403"/>
    </location>
</feature>
<feature type="region of interest" description="Disordered" evidence="1">
    <location>
        <begin position="493"/>
        <end position="515"/>
    </location>
</feature>
<organism evidence="3 4">
    <name type="scientific">Tothia fuscella</name>
    <dbReference type="NCBI Taxonomy" id="1048955"/>
    <lineage>
        <taxon>Eukaryota</taxon>
        <taxon>Fungi</taxon>
        <taxon>Dikarya</taxon>
        <taxon>Ascomycota</taxon>
        <taxon>Pezizomycotina</taxon>
        <taxon>Dothideomycetes</taxon>
        <taxon>Pleosporomycetidae</taxon>
        <taxon>Venturiales</taxon>
        <taxon>Cylindrosympodiaceae</taxon>
        <taxon>Tothia</taxon>
    </lineage>
</organism>
<dbReference type="FunFam" id="1.10.8.270:FF:000023">
    <property type="entry name" value="TBC domain-containing protein C1778.09"/>
    <property type="match status" value="1"/>
</dbReference>
<sequence>MIATGKLGSQTDLASSKSSTSSLRGSKGTRSSKSPLSSEFPKRPPPLEPSTSHFHGWLGNLRRPKTSPHAKPSPLAARSILSEDERRDSALLPASPAPTSSTTATILPDAALQGLNRVSSLPTIVVHGSQSKDIETTLPRVPVPTLNQDTATASPLRPHSTDDAAPDFCGITTLIPTGGFDDFSSPEKLQFSKRGSMLLDGRRAAMFASSASSSPPATPKTPKPPQTPNHMRSRDSLRISPSLRSGNVLSIVERDESQRLRSRYEYGREDGAEGSALTSQTLVEEEGDCETQADEALKTATTFDFKNISTSNLGAPRSPSFNNRRESFIEREPYELAGGIEDWTDVHGGEVDRYGFLMPKPKKAESSAFETSGLPRTSTALAEASESPRRKRTMRRASSKTRRSQGVPQRKPSQKSHQPNGSIRSFRSTGSFNVYQSPLRYASNRLPQNKERRWMDEASDMLTLAPGLADMEASTDDSKTKLAIRKKEWQREEKWRKMGKVSHRSTKGGGMQFDFDPRDPKVISRTWKGIPDKWRASAWYSFLAASAKQNRACQTEEELVEIFHELQEENSADDGQIDCDVPRTINKHIMFRTRYRGGQRLLFRVLHAMSLYFPDTRYVQGMGPLAATLLCYYDEEQAFVMMVRLWQLRGLERIYESGFPGLAEALQEFEDHWLDTDVRKKLVSFKEMDLTSSTYGTRWYLTLFNYSIPFPAQLRVWDCFMLLGDLKNASDPKNSFGADLAVLHATSAALIDATREILLDSDFENAMRVLTSWIPVKDEELLMKVAYAEWKQRKK</sequence>
<dbReference type="PANTHER" id="PTHR47219:SF9">
    <property type="entry name" value="GTPASE ACTIVATING PROTEIN AND CENTROSOME-ASSOCIATED, ISOFORM B"/>
    <property type="match status" value="1"/>
</dbReference>
<dbReference type="InterPro" id="IPR035969">
    <property type="entry name" value="Rab-GAP_TBC_sf"/>
</dbReference>
<dbReference type="Gene3D" id="1.10.8.270">
    <property type="entry name" value="putative rabgap domain of human tbc1 domain family member 14 like domains"/>
    <property type="match status" value="1"/>
</dbReference>
<feature type="compositionally biased region" description="Low complexity" evidence="1">
    <location>
        <begin position="15"/>
        <end position="34"/>
    </location>
</feature>
<comment type="caution">
    <text evidence="3">The sequence shown here is derived from an EMBL/GenBank/DDBJ whole genome shotgun (WGS) entry which is preliminary data.</text>
</comment>
<evidence type="ECO:0000256" key="1">
    <source>
        <dbReference type="SAM" id="MobiDB-lite"/>
    </source>
</evidence>
<dbReference type="Proteomes" id="UP000800235">
    <property type="component" value="Unassembled WGS sequence"/>
</dbReference>
<feature type="compositionally biased region" description="Polar residues" evidence="1">
    <location>
        <begin position="368"/>
        <end position="380"/>
    </location>
</feature>
<dbReference type="PANTHER" id="PTHR47219">
    <property type="entry name" value="RAB GTPASE-ACTIVATING PROTEIN 1-LIKE"/>
    <property type="match status" value="1"/>
</dbReference>
<dbReference type="Gene3D" id="1.10.472.80">
    <property type="entry name" value="Ypt/Rab-GAP domain of gyp1p, domain 3"/>
    <property type="match status" value="1"/>
</dbReference>
<evidence type="ECO:0000313" key="3">
    <source>
        <dbReference type="EMBL" id="KAF2426219.1"/>
    </source>
</evidence>
<dbReference type="AlphaFoldDB" id="A0A9P4TVW3"/>
<dbReference type="GO" id="GO:0005096">
    <property type="term" value="F:GTPase activator activity"/>
    <property type="evidence" value="ECO:0007669"/>
    <property type="project" value="TreeGrafter"/>
</dbReference>
<feature type="region of interest" description="Disordered" evidence="1">
    <location>
        <begin position="1"/>
        <end position="103"/>
    </location>
</feature>